<keyword evidence="2" id="KW-0479">Metal-binding</keyword>
<feature type="region of interest" description="Disordered" evidence="6">
    <location>
        <begin position="1005"/>
        <end position="1069"/>
    </location>
</feature>
<dbReference type="GO" id="GO:0000981">
    <property type="term" value="F:DNA-binding transcription factor activity, RNA polymerase II-specific"/>
    <property type="evidence" value="ECO:0007669"/>
    <property type="project" value="InterPro"/>
</dbReference>
<dbReference type="OrthoDB" id="39175at2759"/>
<feature type="compositionally biased region" description="Basic and acidic residues" evidence="6">
    <location>
        <begin position="573"/>
        <end position="586"/>
    </location>
</feature>
<feature type="region of interest" description="Disordered" evidence="6">
    <location>
        <begin position="279"/>
        <end position="303"/>
    </location>
</feature>
<feature type="compositionally biased region" description="Polar residues" evidence="6">
    <location>
        <begin position="593"/>
        <end position="604"/>
    </location>
</feature>
<dbReference type="EMBL" id="JANBPU010000293">
    <property type="protein sequence ID" value="KAJ1913014.1"/>
    <property type="molecule type" value="Genomic_DNA"/>
</dbReference>
<dbReference type="GO" id="GO:0006351">
    <property type="term" value="P:DNA-templated transcription"/>
    <property type="evidence" value="ECO:0007669"/>
    <property type="project" value="InterPro"/>
</dbReference>
<dbReference type="GO" id="GO:0005634">
    <property type="term" value="C:nucleus"/>
    <property type="evidence" value="ECO:0007669"/>
    <property type="project" value="UniProtKB-SubCell"/>
</dbReference>
<dbReference type="Pfam" id="PF04082">
    <property type="entry name" value="Fungal_trans"/>
    <property type="match status" value="1"/>
</dbReference>
<dbReference type="GO" id="GO:0003677">
    <property type="term" value="F:DNA binding"/>
    <property type="evidence" value="ECO:0007669"/>
    <property type="project" value="InterPro"/>
</dbReference>
<reference evidence="8" key="1">
    <citation type="submission" date="2022-07" db="EMBL/GenBank/DDBJ databases">
        <title>Phylogenomic reconstructions and comparative analyses of Kickxellomycotina fungi.</title>
        <authorList>
            <person name="Reynolds N.K."/>
            <person name="Stajich J.E."/>
            <person name="Barry K."/>
            <person name="Grigoriev I.V."/>
            <person name="Crous P."/>
            <person name="Smith M.E."/>
        </authorList>
    </citation>
    <scope>NUCLEOTIDE SEQUENCE</scope>
    <source>
        <strain evidence="8">NBRC 100468</strain>
    </source>
</reference>
<feature type="compositionally biased region" description="Low complexity" evidence="6">
    <location>
        <begin position="216"/>
        <end position="237"/>
    </location>
</feature>
<dbReference type="SUPFAM" id="SSF57701">
    <property type="entry name" value="Zn2/Cys6 DNA-binding domain"/>
    <property type="match status" value="1"/>
</dbReference>
<dbReference type="InterPro" id="IPR001138">
    <property type="entry name" value="Zn2Cys6_DnaBD"/>
</dbReference>
<feature type="region of interest" description="Disordered" evidence="6">
    <location>
        <begin position="1"/>
        <end position="33"/>
    </location>
</feature>
<sequence length="1171" mass="127470">MAQPKGNSNSNPAEPSGTGQQSQTSAGDPGFSLEDLFSNVDAHHYDSSRADALASILISAAENRPFQGFSMSSQAGTSDMISRSMPALFPQQTSSTTSGEMPLSFDAAVIYNKPPAEYSKLGTTLDSFPAHAHSSRYGGSGGGDATGQLSAISGNSNLHENPLGHQDGSNRARDSPATTSASFPFSLSDFSSLLNFHTLDKPSAQGQHSFEGHIENFGQNNPGSDNNNNNSNSGGNNKAEKDSSSAATNQTPGSMAMPLFNNFSPASFDSTHGDVKAPNPIQVHRTPSYDVGRQPTPAGPGSMSNNNDFLTTPLTANFVNQQQQNSMVSPIAPYFTSIEQAFEAGMKAGNILSNISFGLPGEEGNGGLQNNNKLDIPGQQQQSIHIKQQGGDVDHHRFGQGFMDQYSDNNPRSAFIDQARGTDQNATAAAAAAAAAAFQQALLNQTAVGGAHGSDAPNPNAKDAAMMRNNMSAIGAHRMPPMSYGLQLDGSSVPNTSMPYITPATNTRVNQACTTCRRRKVRCNGARPSCMFCSEKGFKCIYEPPSASSRAKGKKRAGANAKSNESGGSQNRADGDGNDPKDEAPRPPRIGHSRSNTLAYGSMSSRKRQYDGNAFPSLDDTDLLGIGREEHRYRMMGRRESFTLIHADEDDDEAYEDELKDENESDNLADQFDKKVTIHELSDRQITLPADMSIRFSMFNLIDYNAEEEIRSAALESKGLGGSSPHQQTDTAEKAFSTKSRAEQALDDYFKFFHPQHPILHRPTFERQVKNGTVDQLLWHCVQAIAGRFAKGNDGSDRKHRVCPYEWGRRHASIAIAMLASASRKPTIETIQSFYLLSLHQLGCGNWMDGITFWGTAARIFNQMQLHMLDEAFTYPGYTSHLGEPESRISNMTKQQSPAHYGREKRLPTTTSEEWIRREMARRLRWKLFESERTFNIGTGRPPLVVLDPGWVFMPCSDKIWELVDPMGLGEQERTLLRICHFHVDASGSIRVEIPRNIKLAMTRRVSTSSGMVTPSASRNSLSAAKEESQGGSEGSSNSNKGKDNDNAMEVDNDDATSSQASASTLSVANSETVISQAEEYLIRVRSRMNRVHLNAHSSIIIGQLTRSRLALFRLFFPCRWPSQFVTKGGKNDPSVDAGGGGGAPGPVVVGWNERIGRMKEAIREIENKIR</sequence>
<evidence type="ECO:0000256" key="4">
    <source>
        <dbReference type="ARBA" id="ARBA00023163"/>
    </source>
</evidence>
<dbReference type="Pfam" id="PF00172">
    <property type="entry name" value="Zn_clus"/>
    <property type="match status" value="1"/>
</dbReference>
<dbReference type="AlphaFoldDB" id="A0A9W8DPE9"/>
<keyword evidence="9" id="KW-1185">Reference proteome</keyword>
<feature type="compositionally biased region" description="Polar residues" evidence="6">
    <location>
        <begin position="1"/>
        <end position="26"/>
    </location>
</feature>
<organism evidence="8 9">
    <name type="scientific">Mycoemilia scoparia</name>
    <dbReference type="NCBI Taxonomy" id="417184"/>
    <lineage>
        <taxon>Eukaryota</taxon>
        <taxon>Fungi</taxon>
        <taxon>Fungi incertae sedis</taxon>
        <taxon>Zoopagomycota</taxon>
        <taxon>Kickxellomycotina</taxon>
        <taxon>Kickxellomycetes</taxon>
        <taxon>Kickxellales</taxon>
        <taxon>Kickxellaceae</taxon>
        <taxon>Mycoemilia</taxon>
    </lineage>
</organism>
<feature type="compositionally biased region" description="Low complexity" evidence="6">
    <location>
        <begin position="1056"/>
        <end position="1069"/>
    </location>
</feature>
<evidence type="ECO:0000256" key="3">
    <source>
        <dbReference type="ARBA" id="ARBA00023015"/>
    </source>
</evidence>
<evidence type="ECO:0000256" key="6">
    <source>
        <dbReference type="SAM" id="MobiDB-lite"/>
    </source>
</evidence>
<feature type="region of interest" description="Disordered" evidence="6">
    <location>
        <begin position="203"/>
        <end position="260"/>
    </location>
</feature>
<evidence type="ECO:0000256" key="1">
    <source>
        <dbReference type="ARBA" id="ARBA00004123"/>
    </source>
</evidence>
<evidence type="ECO:0000256" key="2">
    <source>
        <dbReference type="ARBA" id="ARBA00022723"/>
    </source>
</evidence>
<feature type="region of interest" description="Disordered" evidence="6">
    <location>
        <begin position="544"/>
        <end position="616"/>
    </location>
</feature>
<dbReference type="CDD" id="cd12148">
    <property type="entry name" value="fungal_TF_MHR"/>
    <property type="match status" value="1"/>
</dbReference>
<comment type="caution">
    <text evidence="8">The sequence shown here is derived from an EMBL/GenBank/DDBJ whole genome shotgun (WGS) entry which is preliminary data.</text>
</comment>
<evidence type="ECO:0000313" key="8">
    <source>
        <dbReference type="EMBL" id="KAJ1913014.1"/>
    </source>
</evidence>
<evidence type="ECO:0000256" key="5">
    <source>
        <dbReference type="ARBA" id="ARBA00023242"/>
    </source>
</evidence>
<comment type="subcellular location">
    <subcellularLocation>
        <location evidence="1">Nucleus</location>
    </subcellularLocation>
</comment>
<dbReference type="Proteomes" id="UP001150538">
    <property type="component" value="Unassembled WGS sequence"/>
</dbReference>
<dbReference type="GO" id="GO:0008270">
    <property type="term" value="F:zinc ion binding"/>
    <property type="evidence" value="ECO:0007669"/>
    <property type="project" value="InterPro"/>
</dbReference>
<keyword evidence="4" id="KW-0804">Transcription</keyword>
<dbReference type="PANTHER" id="PTHR47338">
    <property type="entry name" value="ZN(II)2CYS6 TRANSCRIPTION FACTOR (EUROFUNG)-RELATED"/>
    <property type="match status" value="1"/>
</dbReference>
<feature type="non-terminal residue" evidence="8">
    <location>
        <position position="1171"/>
    </location>
</feature>
<feature type="compositionally biased region" description="Polar residues" evidence="6">
    <location>
        <begin position="1005"/>
        <end position="1022"/>
    </location>
</feature>
<dbReference type="InterPro" id="IPR050815">
    <property type="entry name" value="TF_fung"/>
</dbReference>
<gene>
    <name evidence="8" type="ORF">H4219_005385</name>
</gene>
<feature type="region of interest" description="Disordered" evidence="6">
    <location>
        <begin position="136"/>
        <end position="180"/>
    </location>
</feature>
<keyword evidence="3" id="KW-0805">Transcription regulation</keyword>
<evidence type="ECO:0000313" key="9">
    <source>
        <dbReference type="Proteomes" id="UP001150538"/>
    </source>
</evidence>
<feature type="compositionally biased region" description="Polar residues" evidence="6">
    <location>
        <begin position="244"/>
        <end position="253"/>
    </location>
</feature>
<dbReference type="PANTHER" id="PTHR47338:SF5">
    <property type="entry name" value="ZN(II)2CYS6 TRANSCRIPTION FACTOR (EUROFUNG)"/>
    <property type="match status" value="1"/>
</dbReference>
<dbReference type="PROSITE" id="PS00463">
    <property type="entry name" value="ZN2_CY6_FUNGAL_1"/>
    <property type="match status" value="1"/>
</dbReference>
<feature type="compositionally biased region" description="Polar residues" evidence="6">
    <location>
        <begin position="147"/>
        <end position="159"/>
    </location>
</feature>
<keyword evidence="5" id="KW-0539">Nucleus</keyword>
<protein>
    <recommendedName>
        <fullName evidence="7">Zn(2)-C6 fungal-type domain-containing protein</fullName>
    </recommendedName>
</protein>
<dbReference type="InterPro" id="IPR007219">
    <property type="entry name" value="XnlR_reg_dom"/>
</dbReference>
<dbReference type="PROSITE" id="PS50048">
    <property type="entry name" value="ZN2_CY6_FUNGAL_2"/>
    <property type="match status" value="1"/>
</dbReference>
<feature type="domain" description="Zn(2)-C6 fungal-type" evidence="7">
    <location>
        <begin position="512"/>
        <end position="542"/>
    </location>
</feature>
<dbReference type="InterPro" id="IPR036864">
    <property type="entry name" value="Zn2-C6_fun-type_DNA-bd_sf"/>
</dbReference>
<dbReference type="Gene3D" id="4.10.240.10">
    <property type="entry name" value="Zn(2)-C6 fungal-type DNA-binding domain"/>
    <property type="match status" value="1"/>
</dbReference>
<proteinExistence type="predicted"/>
<dbReference type="SMART" id="SM00066">
    <property type="entry name" value="GAL4"/>
    <property type="match status" value="1"/>
</dbReference>
<dbReference type="CDD" id="cd00067">
    <property type="entry name" value="GAL4"/>
    <property type="match status" value="1"/>
</dbReference>
<name>A0A9W8DPE9_9FUNG</name>
<accession>A0A9W8DPE9</accession>
<evidence type="ECO:0000259" key="7">
    <source>
        <dbReference type="PROSITE" id="PS50048"/>
    </source>
</evidence>